<comment type="caution">
    <text evidence="2">The sequence shown here is derived from an EMBL/GenBank/DDBJ whole genome shotgun (WGS) entry which is preliminary data.</text>
</comment>
<evidence type="ECO:0000313" key="3">
    <source>
        <dbReference type="Proteomes" id="UP000284841"/>
    </source>
</evidence>
<dbReference type="PANTHER" id="PTHR36179">
    <property type="entry name" value="LUD_DOM DOMAIN-CONTAINING PROTEIN"/>
    <property type="match status" value="1"/>
</dbReference>
<evidence type="ECO:0000259" key="1">
    <source>
        <dbReference type="Pfam" id="PF02589"/>
    </source>
</evidence>
<dbReference type="OrthoDB" id="9809147at2"/>
<feature type="domain" description="LUD" evidence="1">
    <location>
        <begin position="4"/>
        <end position="195"/>
    </location>
</feature>
<dbReference type="PANTHER" id="PTHR36179:SF2">
    <property type="entry name" value="LUD DOMAIN-CONTAINING PROTEIN"/>
    <property type="match status" value="1"/>
</dbReference>
<reference evidence="2 3" key="1">
    <citation type="submission" date="2018-08" db="EMBL/GenBank/DDBJ databases">
        <title>A genome reference for cultivated species of the human gut microbiota.</title>
        <authorList>
            <person name="Zou Y."/>
            <person name="Xue W."/>
            <person name="Luo G."/>
        </authorList>
    </citation>
    <scope>NUCLEOTIDE SEQUENCE [LARGE SCALE GENOMIC DNA]</scope>
    <source>
        <strain evidence="2 3">AM07-24</strain>
    </source>
</reference>
<name>A0A415E1M0_9FIRM</name>
<proteinExistence type="predicted"/>
<dbReference type="EMBL" id="QRMS01000003">
    <property type="protein sequence ID" value="RHJ87527.1"/>
    <property type="molecule type" value="Genomic_DNA"/>
</dbReference>
<dbReference type="Pfam" id="PF02589">
    <property type="entry name" value="LUD_dom"/>
    <property type="match status" value="1"/>
</dbReference>
<dbReference type="RefSeq" id="WP_118335921.1">
    <property type="nucleotide sequence ID" value="NZ_AP025567.1"/>
</dbReference>
<dbReference type="STRING" id="1776384.GCA_900086585_01092"/>
<dbReference type="Proteomes" id="UP000284841">
    <property type="component" value="Unassembled WGS sequence"/>
</dbReference>
<dbReference type="AlphaFoldDB" id="A0A415E1M0"/>
<protein>
    <submittedName>
        <fullName evidence="2">Lactate utilization protein</fullName>
    </submittedName>
</protein>
<gene>
    <name evidence="2" type="ORF">DW099_12605</name>
</gene>
<keyword evidence="3" id="KW-1185">Reference proteome</keyword>
<evidence type="ECO:0000313" key="2">
    <source>
        <dbReference type="EMBL" id="RHJ87527.1"/>
    </source>
</evidence>
<dbReference type="InterPro" id="IPR003741">
    <property type="entry name" value="LUD_dom"/>
</dbReference>
<sequence length="201" mass="22414">MNLTKTTQSLEKNGYKVSVFQTLEEADRYLNQQIDSTTVGLGGSMTIEEMGSFQTLSTHNEVYWHWHPADGLTAEDTRKKAMDTAIYLSSVNAISEDGEMVNIDGAGNRLASTLYGHEKVYFIAGTNKIVENLHQAIDRARNVAAPLNGKRLDCKTPCAVKGNRCYDCNSEERICNAMVIHYKKMMSSEMEVILIEESAGY</sequence>
<organism evidence="2 3">
    <name type="scientific">Emergencia timonensis</name>
    <dbReference type="NCBI Taxonomy" id="1776384"/>
    <lineage>
        <taxon>Bacteria</taxon>
        <taxon>Bacillati</taxon>
        <taxon>Bacillota</taxon>
        <taxon>Clostridia</taxon>
        <taxon>Peptostreptococcales</taxon>
        <taxon>Anaerovoracaceae</taxon>
        <taxon>Emergencia</taxon>
    </lineage>
</organism>
<accession>A0A415E1M0</accession>